<evidence type="ECO:0000313" key="2">
    <source>
        <dbReference type="Proteomes" id="UP000033188"/>
    </source>
</evidence>
<name>A0A061DBF7_BABBI</name>
<dbReference type="VEuPathDB" id="PiroplasmaDB:BBBOND_0403560"/>
<dbReference type="RefSeq" id="XP_012770054.1">
    <property type="nucleotide sequence ID" value="XM_012914600.1"/>
</dbReference>
<sequence length="405" mass="46436">MERLSHFEDLLNYCLDNRDTLGKRDIIASLSYMRSLRNFSLSSPLLREYGDFVCSNLPIFGGALHLVVHRFAVIGYTPALVRIYEDHLKSSLDDLSVKQLCLIGWSYAKSNVYFQELFDRIAEAYFYRDDRGSLTDVALLLWSFAKVERRVPHEIGALRGVVLGTLQSLLSALRDPNCDLDETARLYMDKDRMFYSNVTHDLCMSAKALAVLVPRDRDTVKLLVEQLLELSRLGKLTLTAQGITSMWEALCLTGLSEPSVVDELCEASRYLRLDHSFNSNMLSAILSSIRTLRVRDPRIVYQIAHWLEKRAVQMHAPQMYSAICNLDALRIYHEKAWKQLGTWSVVEADSFVGVVVQKKGIDLELSDIRHIYNIFKSNDRGNDRIYGILEHFMSCKEDIERYGPC</sequence>
<keyword evidence="2" id="KW-1185">Reference proteome</keyword>
<dbReference type="EMBL" id="LK391710">
    <property type="protein sequence ID" value="CDR97868.1"/>
    <property type="molecule type" value="Genomic_DNA"/>
</dbReference>
<evidence type="ECO:0000313" key="1">
    <source>
        <dbReference type="EMBL" id="CDR97868.1"/>
    </source>
</evidence>
<protein>
    <submittedName>
        <fullName evidence="1">Uncharacterized protein</fullName>
    </submittedName>
</protein>
<dbReference type="GeneID" id="24566409"/>
<dbReference type="AlphaFoldDB" id="A0A061DBF7"/>
<organism evidence="1 2">
    <name type="scientific">Babesia bigemina</name>
    <dbReference type="NCBI Taxonomy" id="5866"/>
    <lineage>
        <taxon>Eukaryota</taxon>
        <taxon>Sar</taxon>
        <taxon>Alveolata</taxon>
        <taxon>Apicomplexa</taxon>
        <taxon>Aconoidasida</taxon>
        <taxon>Piroplasmida</taxon>
        <taxon>Babesiidae</taxon>
        <taxon>Babesia</taxon>
    </lineage>
</organism>
<dbReference type="KEGG" id="bbig:BBBOND_0403560"/>
<accession>A0A061DBF7</accession>
<dbReference type="OMA" id="IMKSYAI"/>
<dbReference type="OrthoDB" id="436833at2759"/>
<reference evidence="2" key="1">
    <citation type="journal article" date="2014" name="Nucleic Acids Res.">
        <title>The evolutionary dynamics of variant antigen genes in Babesia reveal a history of genomic innovation underlying host-parasite interaction.</title>
        <authorList>
            <person name="Jackson A.P."/>
            <person name="Otto T.D."/>
            <person name="Darby A."/>
            <person name="Ramaprasad A."/>
            <person name="Xia D."/>
            <person name="Echaide I.E."/>
            <person name="Farber M."/>
            <person name="Gahlot S."/>
            <person name="Gamble J."/>
            <person name="Gupta D."/>
            <person name="Gupta Y."/>
            <person name="Jackson L."/>
            <person name="Malandrin L."/>
            <person name="Malas T.B."/>
            <person name="Moussa E."/>
            <person name="Nair M."/>
            <person name="Reid A.J."/>
            <person name="Sanders M."/>
            <person name="Sharma J."/>
            <person name="Tracey A."/>
            <person name="Quail M.A."/>
            <person name="Weir W."/>
            <person name="Wastling J.M."/>
            <person name="Hall N."/>
            <person name="Willadsen P."/>
            <person name="Lingelbach K."/>
            <person name="Shiels B."/>
            <person name="Tait A."/>
            <person name="Berriman M."/>
            <person name="Allred D.R."/>
            <person name="Pain A."/>
        </authorList>
    </citation>
    <scope>NUCLEOTIDE SEQUENCE [LARGE SCALE GENOMIC DNA]</scope>
    <source>
        <strain evidence="2">Bond</strain>
    </source>
</reference>
<gene>
    <name evidence="1" type="ORF">BBBOND_0403560</name>
</gene>
<dbReference type="Proteomes" id="UP000033188">
    <property type="component" value="Chromosome 4"/>
</dbReference>
<proteinExistence type="predicted"/>